<accession>A0A8S1ENH3</accession>
<dbReference type="SUPFAM" id="SSF54928">
    <property type="entry name" value="RNA-binding domain, RBD"/>
    <property type="match status" value="1"/>
</dbReference>
<reference evidence="5 6" key="1">
    <citation type="submission" date="2020-04" db="EMBL/GenBank/DDBJ databases">
        <authorList>
            <person name="Laetsch R D."/>
            <person name="Stevens L."/>
            <person name="Kumar S."/>
            <person name="Blaxter L. M."/>
        </authorList>
    </citation>
    <scope>NUCLEOTIDE SEQUENCE [LARGE SCALE GENOMIC DNA]</scope>
</reference>
<dbReference type="InterPro" id="IPR035979">
    <property type="entry name" value="RBD_domain_sf"/>
</dbReference>
<dbReference type="AlphaFoldDB" id="A0A8S1ENH3"/>
<keyword evidence="6" id="KW-1185">Reference proteome</keyword>
<feature type="compositionally biased region" description="Gly residues" evidence="3">
    <location>
        <begin position="96"/>
        <end position="109"/>
    </location>
</feature>
<dbReference type="GO" id="GO:0003723">
    <property type="term" value="F:RNA binding"/>
    <property type="evidence" value="ECO:0007669"/>
    <property type="project" value="UniProtKB-UniRule"/>
</dbReference>
<protein>
    <recommendedName>
        <fullName evidence="4">RRM domain-containing protein</fullName>
    </recommendedName>
</protein>
<feature type="region of interest" description="Disordered" evidence="3">
    <location>
        <begin position="88"/>
        <end position="175"/>
    </location>
</feature>
<dbReference type="InterPro" id="IPR012677">
    <property type="entry name" value="Nucleotide-bd_a/b_plait_sf"/>
</dbReference>
<dbReference type="InterPro" id="IPR000504">
    <property type="entry name" value="RRM_dom"/>
</dbReference>
<evidence type="ECO:0000259" key="4">
    <source>
        <dbReference type="PROSITE" id="PS50102"/>
    </source>
</evidence>
<comment type="caution">
    <text evidence="5">The sequence shown here is derived from an EMBL/GenBank/DDBJ whole genome shotgun (WGS) entry which is preliminary data.</text>
</comment>
<feature type="domain" description="RRM" evidence="4">
    <location>
        <begin position="5"/>
        <end position="89"/>
    </location>
</feature>
<dbReference type="Proteomes" id="UP000494206">
    <property type="component" value="Unassembled WGS sequence"/>
</dbReference>
<organism evidence="5 6">
    <name type="scientific">Caenorhabditis bovis</name>
    <dbReference type="NCBI Taxonomy" id="2654633"/>
    <lineage>
        <taxon>Eukaryota</taxon>
        <taxon>Metazoa</taxon>
        <taxon>Ecdysozoa</taxon>
        <taxon>Nematoda</taxon>
        <taxon>Chromadorea</taxon>
        <taxon>Rhabditida</taxon>
        <taxon>Rhabditina</taxon>
        <taxon>Rhabditomorpha</taxon>
        <taxon>Rhabditoidea</taxon>
        <taxon>Rhabditidae</taxon>
        <taxon>Peloderinae</taxon>
        <taxon>Caenorhabditis</taxon>
    </lineage>
</organism>
<gene>
    <name evidence="5" type="ORF">CBOVIS_LOCUS5379</name>
</gene>
<dbReference type="Pfam" id="PF00076">
    <property type="entry name" value="RRM_1"/>
    <property type="match status" value="1"/>
</dbReference>
<dbReference type="SMART" id="SM00360">
    <property type="entry name" value="RRM"/>
    <property type="match status" value="1"/>
</dbReference>
<dbReference type="PANTHER" id="PTHR23236:SF118">
    <property type="entry name" value="RRM DOMAIN-CONTAINING PROTEIN"/>
    <property type="match status" value="1"/>
</dbReference>
<dbReference type="PROSITE" id="PS50102">
    <property type="entry name" value="RRM"/>
    <property type="match status" value="1"/>
</dbReference>
<proteinExistence type="predicted"/>
<evidence type="ECO:0000256" key="2">
    <source>
        <dbReference type="PROSITE-ProRule" id="PRU00176"/>
    </source>
</evidence>
<keyword evidence="1 2" id="KW-0694">RNA-binding</keyword>
<dbReference type="PANTHER" id="PTHR23236">
    <property type="entry name" value="EUKARYOTIC TRANSLATION INITIATION FACTOR 4B/4H"/>
    <property type="match status" value="1"/>
</dbReference>
<evidence type="ECO:0000313" key="6">
    <source>
        <dbReference type="Proteomes" id="UP000494206"/>
    </source>
</evidence>
<dbReference type="OrthoDB" id="48651at2759"/>
<dbReference type="Gene3D" id="3.30.70.330">
    <property type="match status" value="1"/>
</dbReference>
<evidence type="ECO:0000256" key="3">
    <source>
        <dbReference type="SAM" id="MobiDB-lite"/>
    </source>
</evidence>
<name>A0A8S1ENH3_9PELO</name>
<dbReference type="EMBL" id="CADEPM010000003">
    <property type="protein sequence ID" value="CAB3402817.1"/>
    <property type="molecule type" value="Genomic_DNA"/>
</dbReference>
<evidence type="ECO:0000256" key="1">
    <source>
        <dbReference type="ARBA" id="ARBA00022884"/>
    </source>
</evidence>
<feature type="compositionally biased region" description="Basic and acidic residues" evidence="3">
    <location>
        <begin position="111"/>
        <end position="121"/>
    </location>
</feature>
<sequence>MAEKFKAFVGNLPLDCITSDIETIIQFLGWDESTTKQCEIFMVHDKESGRFKGFAYVSFPTEELLLTAIENLNGVNFVNRPLKVNRALPREHGRGGRGGGRGGRGGSFGGRRNDNHNEGHGGHHGGSNGGRRPRNRVRSRRSETEQTETAAPAPPSERPRLNLKPRSTNPEEIAALKKKEEEELAKRMEKLFN</sequence>
<evidence type="ECO:0000313" key="5">
    <source>
        <dbReference type="EMBL" id="CAB3402817.1"/>
    </source>
</evidence>